<keyword evidence="2" id="KW-1185">Reference proteome</keyword>
<comment type="caution">
    <text evidence="1">The sequence shown here is derived from an EMBL/GenBank/DDBJ whole genome shotgun (WGS) entry which is preliminary data.</text>
</comment>
<dbReference type="AlphaFoldDB" id="A0A1R0GM99"/>
<reference evidence="1 2" key="1">
    <citation type="journal article" date="2016" name="Mol. Biol. Evol.">
        <title>Genome-Wide Survey of Gut Fungi (Harpellales) Reveals the First Horizontally Transferred Ubiquitin Gene from a Mosquito Host.</title>
        <authorList>
            <person name="Wang Y."/>
            <person name="White M.M."/>
            <person name="Kvist S."/>
            <person name="Moncalvo J.M."/>
        </authorList>
    </citation>
    <scope>NUCLEOTIDE SEQUENCE [LARGE SCALE GENOMIC DNA]</scope>
    <source>
        <strain evidence="1 2">ALG-7-W6</strain>
    </source>
</reference>
<protein>
    <submittedName>
        <fullName evidence="1">Uncharacterized protein</fullName>
    </submittedName>
</protein>
<name>A0A1R0GM99_9FUNG</name>
<evidence type="ECO:0000313" key="1">
    <source>
        <dbReference type="EMBL" id="OLY77999.1"/>
    </source>
</evidence>
<organism evidence="1 2">
    <name type="scientific">Smittium mucronatum</name>
    <dbReference type="NCBI Taxonomy" id="133383"/>
    <lineage>
        <taxon>Eukaryota</taxon>
        <taxon>Fungi</taxon>
        <taxon>Fungi incertae sedis</taxon>
        <taxon>Zoopagomycota</taxon>
        <taxon>Kickxellomycotina</taxon>
        <taxon>Harpellomycetes</taxon>
        <taxon>Harpellales</taxon>
        <taxon>Legeriomycetaceae</taxon>
        <taxon>Smittium</taxon>
    </lineage>
</organism>
<dbReference type="EMBL" id="LSSL01007434">
    <property type="protein sequence ID" value="OLY77999.1"/>
    <property type="molecule type" value="Genomic_DNA"/>
</dbReference>
<accession>A0A1R0GM99</accession>
<dbReference type="Proteomes" id="UP000187455">
    <property type="component" value="Unassembled WGS sequence"/>
</dbReference>
<proteinExistence type="predicted"/>
<feature type="non-terminal residue" evidence="1">
    <location>
        <position position="29"/>
    </location>
</feature>
<evidence type="ECO:0000313" key="2">
    <source>
        <dbReference type="Proteomes" id="UP000187455"/>
    </source>
</evidence>
<sequence>MCMFIRSYDLIDSGAYPHFVAPKLAAWLE</sequence>
<gene>
    <name evidence="1" type="ORF">AYI68_g7962</name>
</gene>